<dbReference type="Gene3D" id="3.40.190.10">
    <property type="entry name" value="Periplasmic binding protein-like II"/>
    <property type="match status" value="2"/>
</dbReference>
<keyword evidence="12" id="KW-1185">Reference proteome</keyword>
<dbReference type="Proteomes" id="UP000199421">
    <property type="component" value="Unassembled WGS sequence"/>
</dbReference>
<dbReference type="SUPFAM" id="SSF54782">
    <property type="entry name" value="Porphobilinogen deaminase (hydroxymethylbilane synthase), C-terminal domain"/>
    <property type="match status" value="1"/>
</dbReference>
<feature type="domain" description="Porphobilinogen deaminase N-terminal" evidence="9">
    <location>
        <begin position="5"/>
        <end position="216"/>
    </location>
</feature>
<dbReference type="Gene3D" id="3.40.50.10090">
    <property type="match status" value="2"/>
</dbReference>
<comment type="cofactor">
    <cofactor evidence="8">
        <name>dipyrromethane</name>
        <dbReference type="ChEBI" id="CHEBI:60342"/>
    </cofactor>
    <text evidence="8">Binds 1 dipyrromethane group covalently.</text>
</comment>
<dbReference type="PANTHER" id="PTHR11557:SF0">
    <property type="entry name" value="PORPHOBILINOGEN DEAMINASE"/>
    <property type="match status" value="1"/>
</dbReference>
<evidence type="ECO:0000256" key="8">
    <source>
        <dbReference type="HAMAP-Rule" id="MF_00260"/>
    </source>
</evidence>
<dbReference type="FunFam" id="3.40.190.10:FF:000086">
    <property type="entry name" value="Probable porphobilinogen deaminase"/>
    <property type="match status" value="1"/>
</dbReference>
<comment type="similarity">
    <text evidence="3 8">Belongs to the HMBS family.</text>
</comment>
<dbReference type="GO" id="GO:0006782">
    <property type="term" value="P:protoporphyrinogen IX biosynthetic process"/>
    <property type="evidence" value="ECO:0007669"/>
    <property type="project" value="UniProtKB-UniRule"/>
</dbReference>
<dbReference type="AlphaFoldDB" id="A0A1H7XCW9"/>
<dbReference type="Pfam" id="PF01379">
    <property type="entry name" value="Porphobil_deam"/>
    <property type="match status" value="1"/>
</dbReference>
<reference evidence="12" key="1">
    <citation type="submission" date="2016-10" db="EMBL/GenBank/DDBJ databases">
        <authorList>
            <person name="Varghese N."/>
            <person name="Submissions S."/>
        </authorList>
    </citation>
    <scope>NUCLEOTIDE SEQUENCE [LARGE SCALE GENOMIC DNA]</scope>
    <source>
        <strain evidence="12">DSM 18733</strain>
    </source>
</reference>
<evidence type="ECO:0000256" key="1">
    <source>
        <dbReference type="ARBA" id="ARBA00002869"/>
    </source>
</evidence>
<keyword evidence="5 8" id="KW-0808">Transferase</keyword>
<sequence length="546" mass="60361">MDRKLIIGTRGSDLALWQANYVKDRLSEIGVTAELKVIKTQGDNIQHLRLDKLEGKGFFTKELEEELLSGKIDIAVHSHKDLPTTSPPGLKIAAVSEREDPSELLIILKDCVDSKKRLSVKHNAVVGTSSNRRKAQLLATRPDLEIEDLRGNVNTRIQKLRDEKYDAIMLAKAGVDRLKLDLSEFHVEVIPPTEIIPAPAQGVLAVQIRATDDELQEVLKQIHDGEVAEAIGVERKVLNLFEGGCHMPLGCYCRKTAQGFEVWTTKAEDGESFPSRLYLKADSTTGLAEKIVNQFTDDRKLPNSVFITRELADSSYLKRALAHHKIQVEGRSLIKIFSIINTLDPYILKYVKWVFFSSKNGIENFFRLKPRLSKHVQYAVVGRGSEEALRSYGIIPSFSGEAEGIEMEKVGDAFAAIAAGSTVLFPRAKGSLQTIQSRLGSDTKIIDLPVYETRIDEDVERSGADVLIFTSPTNVEAYFKNNLVEPGQKIISIGNSTGKKLEEIGLQFTLPFSPDELGLAEAVFGLDYGNSNSANGDASKTVTPLL</sequence>
<dbReference type="EMBL" id="FOAF01000010">
    <property type="protein sequence ID" value="SEM31571.1"/>
    <property type="molecule type" value="Genomic_DNA"/>
</dbReference>
<dbReference type="InterPro" id="IPR003754">
    <property type="entry name" value="4pyrrol_synth_uPrphyn_synth"/>
</dbReference>
<evidence type="ECO:0000256" key="5">
    <source>
        <dbReference type="ARBA" id="ARBA00022679"/>
    </source>
</evidence>
<dbReference type="OrthoDB" id="9810298at2"/>
<dbReference type="InterPro" id="IPR036108">
    <property type="entry name" value="4pyrrol_syn_uPrphyn_synt_sf"/>
</dbReference>
<comment type="miscellaneous">
    <text evidence="8">The porphobilinogen subunits are added to the dipyrromethane group.</text>
</comment>
<dbReference type="InterPro" id="IPR000860">
    <property type="entry name" value="HemC"/>
</dbReference>
<evidence type="ECO:0000259" key="10">
    <source>
        <dbReference type="Pfam" id="PF02602"/>
    </source>
</evidence>
<feature type="domain" description="Tetrapyrrole biosynthesis uroporphyrinogen III synthase" evidence="10">
    <location>
        <begin position="334"/>
        <end position="507"/>
    </location>
</feature>
<dbReference type="EC" id="2.5.1.61" evidence="8"/>
<dbReference type="CDD" id="cd06578">
    <property type="entry name" value="HemD"/>
    <property type="match status" value="1"/>
</dbReference>
<dbReference type="GO" id="GO:0004852">
    <property type="term" value="F:uroporphyrinogen-III synthase activity"/>
    <property type="evidence" value="ECO:0007669"/>
    <property type="project" value="InterPro"/>
</dbReference>
<dbReference type="PANTHER" id="PTHR11557">
    <property type="entry name" value="PORPHOBILINOGEN DEAMINASE"/>
    <property type="match status" value="1"/>
</dbReference>
<dbReference type="FunFam" id="3.40.190.10:FF:000005">
    <property type="entry name" value="Porphobilinogen deaminase"/>
    <property type="match status" value="1"/>
</dbReference>
<evidence type="ECO:0000256" key="7">
    <source>
        <dbReference type="ARBA" id="ARBA00048169"/>
    </source>
</evidence>
<evidence type="ECO:0000256" key="4">
    <source>
        <dbReference type="ARBA" id="ARBA00011245"/>
    </source>
</evidence>
<dbReference type="GO" id="GO:0005737">
    <property type="term" value="C:cytoplasm"/>
    <property type="evidence" value="ECO:0007669"/>
    <property type="project" value="UniProtKB-UniRule"/>
</dbReference>
<dbReference type="HAMAP" id="MF_00260">
    <property type="entry name" value="Porphobil_deam"/>
    <property type="match status" value="1"/>
</dbReference>
<evidence type="ECO:0000313" key="11">
    <source>
        <dbReference type="EMBL" id="SEM31571.1"/>
    </source>
</evidence>
<feature type="modified residue" description="S-(dipyrrolylmethanemethyl)cysteine" evidence="8">
    <location>
        <position position="245"/>
    </location>
</feature>
<dbReference type="RefSeq" id="WP_093330311.1">
    <property type="nucleotide sequence ID" value="NZ_FOAF01000010.1"/>
</dbReference>
<evidence type="ECO:0000256" key="2">
    <source>
        <dbReference type="ARBA" id="ARBA00004735"/>
    </source>
</evidence>
<gene>
    <name evidence="8" type="primary">hemC</name>
    <name evidence="11" type="ORF">SAMN05661044_04840</name>
</gene>
<dbReference type="SUPFAM" id="SSF53850">
    <property type="entry name" value="Periplasmic binding protein-like II"/>
    <property type="match status" value="1"/>
</dbReference>
<proteinExistence type="inferred from homology"/>
<dbReference type="NCBIfam" id="TIGR00212">
    <property type="entry name" value="hemC"/>
    <property type="match status" value="1"/>
</dbReference>
<comment type="catalytic activity">
    <reaction evidence="7 8">
        <text>4 porphobilinogen + H2O = hydroxymethylbilane + 4 NH4(+)</text>
        <dbReference type="Rhea" id="RHEA:13185"/>
        <dbReference type="ChEBI" id="CHEBI:15377"/>
        <dbReference type="ChEBI" id="CHEBI:28938"/>
        <dbReference type="ChEBI" id="CHEBI:57845"/>
        <dbReference type="ChEBI" id="CHEBI:58126"/>
        <dbReference type="EC" id="2.5.1.61"/>
    </reaction>
</comment>
<evidence type="ECO:0000256" key="3">
    <source>
        <dbReference type="ARBA" id="ARBA00005638"/>
    </source>
</evidence>
<name>A0A1H7XCW9_OLID1</name>
<dbReference type="Pfam" id="PF02602">
    <property type="entry name" value="HEM4"/>
    <property type="match status" value="1"/>
</dbReference>
<accession>A0A1H7XCW9</accession>
<dbReference type="InterPro" id="IPR022417">
    <property type="entry name" value="Porphobilin_deaminase_N"/>
</dbReference>
<protein>
    <recommendedName>
        <fullName evidence="8">Porphobilinogen deaminase</fullName>
        <shortName evidence="8">PBG</shortName>
        <ecNumber evidence="8">2.5.1.61</ecNumber>
    </recommendedName>
    <alternativeName>
        <fullName evidence="8">Hydroxymethylbilane synthase</fullName>
        <shortName evidence="8">HMBS</shortName>
    </alternativeName>
    <alternativeName>
        <fullName evidence="8">Pre-uroporphyrinogen synthase</fullName>
    </alternativeName>
</protein>
<keyword evidence="6 8" id="KW-0627">Porphyrin biosynthesis</keyword>
<organism evidence="11 12">
    <name type="scientific">Olivibacter domesticus</name>
    <name type="common">Pseudosphingobacterium domesticum</name>
    <dbReference type="NCBI Taxonomy" id="407022"/>
    <lineage>
        <taxon>Bacteria</taxon>
        <taxon>Pseudomonadati</taxon>
        <taxon>Bacteroidota</taxon>
        <taxon>Sphingobacteriia</taxon>
        <taxon>Sphingobacteriales</taxon>
        <taxon>Sphingobacteriaceae</taxon>
        <taxon>Olivibacter</taxon>
    </lineage>
</organism>
<evidence type="ECO:0000313" key="12">
    <source>
        <dbReference type="Proteomes" id="UP000199421"/>
    </source>
</evidence>
<dbReference type="SUPFAM" id="SSF69618">
    <property type="entry name" value="HemD-like"/>
    <property type="match status" value="1"/>
</dbReference>
<comment type="function">
    <text evidence="1 8">Tetrapolymerization of the monopyrrole PBG into the hydroxymethylbilane pre-uroporphyrinogen in several discrete steps.</text>
</comment>
<dbReference type="STRING" id="407022.SAMN05661044_04840"/>
<dbReference type="GO" id="GO:0004418">
    <property type="term" value="F:hydroxymethylbilane synthase activity"/>
    <property type="evidence" value="ECO:0007669"/>
    <property type="project" value="UniProtKB-UniRule"/>
</dbReference>
<dbReference type="InterPro" id="IPR036803">
    <property type="entry name" value="Porphobilinogen_deaminase_C_sf"/>
</dbReference>
<dbReference type="PRINTS" id="PR00151">
    <property type="entry name" value="PORPHBDMNASE"/>
</dbReference>
<comment type="subunit">
    <text evidence="4 8">Monomer.</text>
</comment>
<comment type="pathway">
    <text evidence="2">Porphyrin-containing compound metabolism; protoporphyrin-IX biosynthesis; coproporphyrinogen-III from 5-aminolevulinate: step 2/4.</text>
</comment>
<evidence type="ECO:0000259" key="9">
    <source>
        <dbReference type="Pfam" id="PF01379"/>
    </source>
</evidence>
<evidence type="ECO:0000256" key="6">
    <source>
        <dbReference type="ARBA" id="ARBA00023244"/>
    </source>
</evidence>